<protein>
    <submittedName>
        <fullName evidence="4">Uncharacterized protein LOC104265947</fullName>
    </submittedName>
</protein>
<keyword evidence="1" id="KW-0343">GTPase activation</keyword>
<keyword evidence="2" id="KW-0433">Leucine-rich repeat</keyword>
<dbReference type="GO" id="GO:0005096">
    <property type="term" value="F:GTPase activator activity"/>
    <property type="evidence" value="ECO:0007669"/>
    <property type="project" value="UniProtKB-KW"/>
</dbReference>
<dbReference type="InterPro" id="IPR027038">
    <property type="entry name" value="RanGap"/>
</dbReference>
<name>A0A6F9DJH7_9ASCI</name>
<sequence length="230" mass="25834">MPGSNSLYKASMFREKLIEYMQTNVRGYALIDLLTYWQECSDDEKNSLTSNLPGEFDFCNTSISSSAAQALAEILPRLDRPVTRLDLRLCNLNLDKLRVICGGISEMKHRMEELYLSQNEFGNAGVEIISGCLRNLELGRLDLRNCGISPTGLEGLCGEIELLDIPMKYLDLSENEFGNAEVEIISAFGFLRKVEWLGLQHCGISDDGKQILRMNLETLGLPRPTVDFDL</sequence>
<keyword evidence="3" id="KW-0677">Repeat</keyword>
<dbReference type="EMBL" id="LR787318">
    <property type="protein sequence ID" value="CAB3263180.1"/>
    <property type="molecule type" value="mRNA"/>
</dbReference>
<dbReference type="Gene3D" id="3.80.10.10">
    <property type="entry name" value="Ribonuclease Inhibitor"/>
    <property type="match status" value="1"/>
</dbReference>
<reference evidence="4" key="1">
    <citation type="submission" date="2020-04" db="EMBL/GenBank/DDBJ databases">
        <authorList>
            <person name="Neveu A P."/>
        </authorList>
    </citation>
    <scope>NUCLEOTIDE SEQUENCE</scope>
    <source>
        <tissue evidence="4">Whole embryo</tissue>
    </source>
</reference>
<dbReference type="SUPFAM" id="SSF52047">
    <property type="entry name" value="RNI-like"/>
    <property type="match status" value="1"/>
</dbReference>
<accession>A0A6F9DJH7</accession>
<dbReference type="GO" id="GO:0005634">
    <property type="term" value="C:nucleus"/>
    <property type="evidence" value="ECO:0007669"/>
    <property type="project" value="TreeGrafter"/>
</dbReference>
<dbReference type="GO" id="GO:0006913">
    <property type="term" value="P:nucleocytoplasmic transport"/>
    <property type="evidence" value="ECO:0007669"/>
    <property type="project" value="TreeGrafter"/>
</dbReference>
<dbReference type="GO" id="GO:0048471">
    <property type="term" value="C:perinuclear region of cytoplasm"/>
    <property type="evidence" value="ECO:0007669"/>
    <property type="project" value="TreeGrafter"/>
</dbReference>
<evidence type="ECO:0000256" key="3">
    <source>
        <dbReference type="ARBA" id="ARBA00022737"/>
    </source>
</evidence>
<dbReference type="InterPro" id="IPR001611">
    <property type="entry name" value="Leu-rich_rpt"/>
</dbReference>
<dbReference type="GO" id="GO:0005829">
    <property type="term" value="C:cytosol"/>
    <property type="evidence" value="ECO:0007669"/>
    <property type="project" value="TreeGrafter"/>
</dbReference>
<dbReference type="GO" id="GO:0031267">
    <property type="term" value="F:small GTPase binding"/>
    <property type="evidence" value="ECO:0007669"/>
    <property type="project" value="TreeGrafter"/>
</dbReference>
<dbReference type="AlphaFoldDB" id="A0A6F9DJH7"/>
<evidence type="ECO:0000313" key="4">
    <source>
        <dbReference type="EMBL" id="CAB3263180.1"/>
    </source>
</evidence>
<dbReference type="PANTHER" id="PTHR24113:SF12">
    <property type="entry name" value="RAN GTPASE-ACTIVATING PROTEIN 1"/>
    <property type="match status" value="1"/>
</dbReference>
<evidence type="ECO:0000256" key="2">
    <source>
        <dbReference type="ARBA" id="ARBA00022614"/>
    </source>
</evidence>
<organism evidence="4">
    <name type="scientific">Phallusia mammillata</name>
    <dbReference type="NCBI Taxonomy" id="59560"/>
    <lineage>
        <taxon>Eukaryota</taxon>
        <taxon>Metazoa</taxon>
        <taxon>Chordata</taxon>
        <taxon>Tunicata</taxon>
        <taxon>Ascidiacea</taxon>
        <taxon>Phlebobranchia</taxon>
        <taxon>Ascidiidae</taxon>
        <taxon>Phallusia</taxon>
    </lineage>
</organism>
<gene>
    <name evidence="4" type="primary">LOC104265947-001</name>
</gene>
<dbReference type="SMART" id="SM00368">
    <property type="entry name" value="LRR_RI"/>
    <property type="match status" value="2"/>
</dbReference>
<dbReference type="PANTHER" id="PTHR24113">
    <property type="entry name" value="RAN GTPASE-ACTIVATING PROTEIN 1"/>
    <property type="match status" value="1"/>
</dbReference>
<dbReference type="Pfam" id="PF13516">
    <property type="entry name" value="LRR_6"/>
    <property type="match status" value="1"/>
</dbReference>
<evidence type="ECO:0000256" key="1">
    <source>
        <dbReference type="ARBA" id="ARBA00022468"/>
    </source>
</evidence>
<proteinExistence type="evidence at transcript level"/>
<dbReference type="InterPro" id="IPR032675">
    <property type="entry name" value="LRR_dom_sf"/>
</dbReference>